<comment type="subcellular location">
    <subcellularLocation>
        <location evidence="1 8">Nucleus</location>
    </subcellularLocation>
</comment>
<dbReference type="GO" id="GO:0070461">
    <property type="term" value="C:SAGA-type complex"/>
    <property type="evidence" value="ECO:0007669"/>
    <property type="project" value="TreeGrafter"/>
</dbReference>
<keyword evidence="5 8" id="KW-0805">Transcription regulation</keyword>
<feature type="region of interest" description="Disordered" evidence="10">
    <location>
        <begin position="326"/>
        <end position="415"/>
    </location>
</feature>
<dbReference type="InterPro" id="IPR041983">
    <property type="entry name" value="ADA2-like_ZZ"/>
</dbReference>
<evidence type="ECO:0000256" key="2">
    <source>
        <dbReference type="ARBA" id="ARBA00022723"/>
    </source>
</evidence>
<dbReference type="PROSITE" id="PS51293">
    <property type="entry name" value="SANT"/>
    <property type="match status" value="1"/>
</dbReference>
<protein>
    <recommendedName>
        <fullName evidence="8">Transcriptional adapter 2</fullName>
    </recommendedName>
</protein>
<dbReference type="InterPro" id="IPR000433">
    <property type="entry name" value="Znf_ZZ"/>
</dbReference>
<feature type="domain" description="Myb-like" evidence="11">
    <location>
        <begin position="94"/>
        <end position="138"/>
    </location>
</feature>
<evidence type="ECO:0000259" key="14">
    <source>
        <dbReference type="PROSITE" id="PS51293"/>
    </source>
</evidence>
<dbReference type="STRING" id="109895.A0A507EFX7"/>
<feature type="domain" description="ZZ-type" evidence="12">
    <location>
        <begin position="30"/>
        <end position="88"/>
    </location>
</feature>
<evidence type="ECO:0000256" key="4">
    <source>
        <dbReference type="ARBA" id="ARBA00022833"/>
    </source>
</evidence>
<evidence type="ECO:0000256" key="3">
    <source>
        <dbReference type="ARBA" id="ARBA00022771"/>
    </source>
</evidence>
<evidence type="ECO:0000313" key="17">
    <source>
        <dbReference type="Proteomes" id="UP000318582"/>
    </source>
</evidence>
<evidence type="ECO:0000256" key="7">
    <source>
        <dbReference type="ARBA" id="ARBA00023242"/>
    </source>
</evidence>
<dbReference type="InterPro" id="IPR001005">
    <property type="entry name" value="SANT/Myb"/>
</dbReference>
<gene>
    <name evidence="16" type="ORF">PhCBS80983_g00735</name>
</gene>
<dbReference type="GO" id="GO:0008270">
    <property type="term" value="F:zinc ion binding"/>
    <property type="evidence" value="ECO:0007669"/>
    <property type="project" value="UniProtKB-KW"/>
</dbReference>
<evidence type="ECO:0000259" key="12">
    <source>
        <dbReference type="PROSITE" id="PS50135"/>
    </source>
</evidence>
<dbReference type="SMART" id="SM00291">
    <property type="entry name" value="ZnF_ZZ"/>
    <property type="match status" value="1"/>
</dbReference>
<evidence type="ECO:0000256" key="5">
    <source>
        <dbReference type="ARBA" id="ARBA00023015"/>
    </source>
</evidence>
<dbReference type="Gene3D" id="1.10.10.10">
    <property type="entry name" value="Winged helix-like DNA-binding domain superfamily/Winged helix DNA-binding domain"/>
    <property type="match status" value="1"/>
</dbReference>
<dbReference type="PROSITE" id="PS50090">
    <property type="entry name" value="MYB_LIKE"/>
    <property type="match status" value="1"/>
</dbReference>
<dbReference type="FunFam" id="1.10.10.10:FF:000087">
    <property type="entry name" value="Transcriptional adapter 2"/>
    <property type="match status" value="1"/>
</dbReference>
<feature type="compositionally biased region" description="Low complexity" evidence="10">
    <location>
        <begin position="360"/>
        <end position="372"/>
    </location>
</feature>
<organism evidence="16 17">
    <name type="scientific">Powellomyces hirtus</name>
    <dbReference type="NCBI Taxonomy" id="109895"/>
    <lineage>
        <taxon>Eukaryota</taxon>
        <taxon>Fungi</taxon>
        <taxon>Fungi incertae sedis</taxon>
        <taxon>Chytridiomycota</taxon>
        <taxon>Chytridiomycota incertae sedis</taxon>
        <taxon>Chytridiomycetes</taxon>
        <taxon>Spizellomycetales</taxon>
        <taxon>Powellomycetaceae</taxon>
        <taxon>Powellomyces</taxon>
    </lineage>
</organism>
<dbReference type="PROSITE" id="PS51294">
    <property type="entry name" value="HTH_MYB"/>
    <property type="match status" value="1"/>
</dbReference>
<feature type="domain" description="SANT" evidence="14">
    <location>
        <begin position="90"/>
        <end position="142"/>
    </location>
</feature>
<dbReference type="PROSITE" id="PS50135">
    <property type="entry name" value="ZF_ZZ_2"/>
    <property type="match status" value="1"/>
</dbReference>
<dbReference type="GO" id="GO:0005634">
    <property type="term" value="C:nucleus"/>
    <property type="evidence" value="ECO:0007669"/>
    <property type="project" value="UniProtKB-SubCell"/>
</dbReference>
<dbReference type="PIRSF" id="PIRSF025024">
    <property type="entry name" value="Transcriptional_adaptor_2"/>
    <property type="match status" value="1"/>
</dbReference>
<dbReference type="GO" id="GO:0006357">
    <property type="term" value="P:regulation of transcription by RNA polymerase II"/>
    <property type="evidence" value="ECO:0007669"/>
    <property type="project" value="InterPro"/>
</dbReference>
<dbReference type="InterPro" id="IPR036388">
    <property type="entry name" value="WH-like_DNA-bd_sf"/>
</dbReference>
<proteinExistence type="predicted"/>
<dbReference type="Gene3D" id="3.30.60.90">
    <property type="match status" value="1"/>
</dbReference>
<reference evidence="16 17" key="1">
    <citation type="journal article" date="2019" name="Sci. Rep.">
        <title>Comparative genomics of chytrid fungi reveal insights into the obligate biotrophic and pathogenic lifestyle of Synchytrium endobioticum.</title>
        <authorList>
            <person name="van de Vossenberg B.T.L.H."/>
            <person name="Warris S."/>
            <person name="Nguyen H.D.T."/>
            <person name="van Gent-Pelzer M.P.E."/>
            <person name="Joly D.L."/>
            <person name="van de Geest H.C."/>
            <person name="Bonants P.J.M."/>
            <person name="Smith D.S."/>
            <person name="Levesque C.A."/>
            <person name="van der Lee T.A.J."/>
        </authorList>
    </citation>
    <scope>NUCLEOTIDE SEQUENCE [LARGE SCALE GENOMIC DNA]</scope>
    <source>
        <strain evidence="16 17">CBS 809.83</strain>
    </source>
</reference>
<evidence type="ECO:0000256" key="8">
    <source>
        <dbReference type="PIRNR" id="PIRNR025024"/>
    </source>
</evidence>
<dbReference type="InterPro" id="IPR007526">
    <property type="entry name" value="SWIRM"/>
</dbReference>
<keyword evidence="17" id="KW-1185">Reference proteome</keyword>
<evidence type="ECO:0000259" key="11">
    <source>
        <dbReference type="PROSITE" id="PS50090"/>
    </source>
</evidence>
<dbReference type="PROSITE" id="PS01357">
    <property type="entry name" value="ZF_ZZ_1"/>
    <property type="match status" value="1"/>
</dbReference>
<dbReference type="EMBL" id="QEAQ01000004">
    <property type="protein sequence ID" value="TPX62080.1"/>
    <property type="molecule type" value="Genomic_DNA"/>
</dbReference>
<evidence type="ECO:0000259" key="15">
    <source>
        <dbReference type="PROSITE" id="PS51294"/>
    </source>
</evidence>
<dbReference type="Pfam" id="PF00249">
    <property type="entry name" value="Myb_DNA-binding"/>
    <property type="match status" value="1"/>
</dbReference>
<dbReference type="Pfam" id="PF25299">
    <property type="entry name" value="ZZ_ADA2"/>
    <property type="match status" value="1"/>
</dbReference>
<evidence type="ECO:0000256" key="1">
    <source>
        <dbReference type="ARBA" id="ARBA00004123"/>
    </source>
</evidence>
<keyword evidence="2" id="KW-0479">Metal-binding</keyword>
<feature type="region of interest" description="Disordered" evidence="10">
    <location>
        <begin position="145"/>
        <end position="179"/>
    </location>
</feature>
<accession>A0A507EFX7</accession>
<feature type="domain" description="SWIRM" evidence="13">
    <location>
        <begin position="411"/>
        <end position="502"/>
    </location>
</feature>
<dbReference type="AlphaFoldDB" id="A0A507EFX7"/>
<dbReference type="GO" id="GO:0003682">
    <property type="term" value="F:chromatin binding"/>
    <property type="evidence" value="ECO:0007669"/>
    <property type="project" value="TreeGrafter"/>
</dbReference>
<evidence type="ECO:0000256" key="10">
    <source>
        <dbReference type="SAM" id="MobiDB-lite"/>
    </source>
</evidence>
<keyword evidence="6 8" id="KW-0804">Transcription</keyword>
<dbReference type="SUPFAM" id="SSF46689">
    <property type="entry name" value="Homeodomain-like"/>
    <property type="match status" value="2"/>
</dbReference>
<feature type="compositionally biased region" description="Pro residues" evidence="10">
    <location>
        <begin position="373"/>
        <end position="383"/>
    </location>
</feature>
<dbReference type="InterPro" id="IPR016827">
    <property type="entry name" value="Ada2/TADA2"/>
</dbReference>
<dbReference type="Pfam" id="PF04433">
    <property type="entry name" value="SWIRM"/>
    <property type="match status" value="1"/>
</dbReference>
<dbReference type="SUPFAM" id="SSF57850">
    <property type="entry name" value="RING/U-box"/>
    <property type="match status" value="1"/>
</dbReference>
<dbReference type="Gene3D" id="1.10.10.60">
    <property type="entry name" value="Homeodomain-like"/>
    <property type="match status" value="1"/>
</dbReference>
<dbReference type="PANTHER" id="PTHR12374:SF20">
    <property type="entry name" value="TRANSCRIPTIONAL ADAPTER 2-ALPHA"/>
    <property type="match status" value="1"/>
</dbReference>
<dbReference type="CDD" id="cd02335">
    <property type="entry name" value="ZZ_ADA2"/>
    <property type="match status" value="1"/>
</dbReference>
<keyword evidence="3 9" id="KW-0863">Zinc-finger</keyword>
<feature type="compositionally biased region" description="Polar residues" evidence="10">
    <location>
        <begin position="340"/>
        <end position="354"/>
    </location>
</feature>
<evidence type="ECO:0000259" key="13">
    <source>
        <dbReference type="PROSITE" id="PS50934"/>
    </source>
</evidence>
<evidence type="ECO:0000256" key="9">
    <source>
        <dbReference type="PROSITE-ProRule" id="PRU00228"/>
    </source>
</evidence>
<dbReference type="PANTHER" id="PTHR12374">
    <property type="entry name" value="TRANSCRIPTIONAL ADAPTOR 2 ADA2 -RELATED"/>
    <property type="match status" value="1"/>
</dbReference>
<feature type="compositionally biased region" description="Low complexity" evidence="10">
    <location>
        <begin position="384"/>
        <end position="406"/>
    </location>
</feature>
<keyword evidence="7 8" id="KW-0539">Nucleus</keyword>
<dbReference type="InterPro" id="IPR055141">
    <property type="entry name" value="TADA2A_B-like_dom"/>
</dbReference>
<evidence type="ECO:0000313" key="16">
    <source>
        <dbReference type="EMBL" id="TPX62080.1"/>
    </source>
</evidence>
<dbReference type="InterPro" id="IPR009057">
    <property type="entry name" value="Homeodomain-like_sf"/>
</dbReference>
<dbReference type="FunFam" id="3.30.60.90:FF:000008">
    <property type="entry name" value="Transcriptional adapter 2"/>
    <property type="match status" value="1"/>
</dbReference>
<name>A0A507EFX7_9FUNG</name>
<dbReference type="InterPro" id="IPR043145">
    <property type="entry name" value="Znf_ZZ_sf"/>
</dbReference>
<comment type="caution">
    <text evidence="16">The sequence shown here is derived from an EMBL/GenBank/DDBJ whole genome shotgun (WGS) entry which is preliminary data.</text>
</comment>
<dbReference type="InterPro" id="IPR017930">
    <property type="entry name" value="Myb_dom"/>
</dbReference>
<dbReference type="GO" id="GO:0003713">
    <property type="term" value="F:transcription coactivator activity"/>
    <property type="evidence" value="ECO:0007669"/>
    <property type="project" value="InterPro"/>
</dbReference>
<dbReference type="Pfam" id="PF22941">
    <property type="entry name" value="TADA2A-like_3rd"/>
    <property type="match status" value="1"/>
</dbReference>
<dbReference type="GO" id="GO:0006338">
    <property type="term" value="P:chromatin remodeling"/>
    <property type="evidence" value="ECO:0007669"/>
    <property type="project" value="TreeGrafter"/>
</dbReference>
<dbReference type="PROSITE" id="PS50934">
    <property type="entry name" value="SWIRM"/>
    <property type="match status" value="1"/>
</dbReference>
<dbReference type="InterPro" id="IPR017884">
    <property type="entry name" value="SANT_dom"/>
</dbReference>
<dbReference type="SMART" id="SM00717">
    <property type="entry name" value="SANT"/>
    <property type="match status" value="1"/>
</dbReference>
<dbReference type="CDD" id="cd00167">
    <property type="entry name" value="SANT"/>
    <property type="match status" value="1"/>
</dbReference>
<evidence type="ECO:0000256" key="6">
    <source>
        <dbReference type="ARBA" id="ARBA00023163"/>
    </source>
</evidence>
<keyword evidence="4" id="KW-0862">Zinc</keyword>
<feature type="domain" description="HTH myb-type" evidence="15">
    <location>
        <begin position="94"/>
        <end position="142"/>
    </location>
</feature>
<dbReference type="Proteomes" id="UP000318582">
    <property type="component" value="Unassembled WGS sequence"/>
</dbReference>
<sequence length="502" mass="57733">MRTKPDQEPTNDRKRKFDDELVTQVEEEFGQSYHCNGCSKDITNLVRVRCAECTDFDLCVTCFSSGVEPENTQHRNFHKYRVMEMLDFAIFDDNWGADEELKLVTAIEHYGLGNWEQVAEQVGSKNRLECAEHYQRMYIQSDTFPMPDMSRRIDRNSRLSHSPPRKVPKHDRPPVSQPACHEIHGYMPGRREFETEWENDAEIMIKDLEFCDSDTPEDTELKMAMFSMYNAALDRRAERKKFVLDRGIVDFKKVQQTEKKRQKDEKDLYQKMRVFAKMQTGQDFEDFVGGLLTEMKLREEIARLQEYRRMGLRDRKEIDVYERDKRDREVAKSHHHHPHSYNTPRSRATPTLSGRPTPAPSSIPASTLTPTATPQPPSLPPQPSSSSSSLAAAAAGQQLGSSSTSAQPAPAGLRKPAAPLDISAAEGLDLLTHNEQILCANLRLFPKSYLVIKDTILKEFTRNGSLRRRECRQLIKIDVNKTSRIYDFFVEMGWVRSKPVGK</sequence>